<feature type="modified residue" description="4-aspartylphosphate" evidence="8">
    <location>
        <position position="64"/>
    </location>
</feature>
<dbReference type="Pfam" id="PF00249">
    <property type="entry name" value="Myb_DNA-binding"/>
    <property type="match status" value="1"/>
</dbReference>
<keyword evidence="6" id="KW-0804">Transcription</keyword>
<protein>
    <recommendedName>
        <fullName evidence="13">Response regulatory domain-containing protein</fullName>
    </recommendedName>
</protein>
<evidence type="ECO:0000256" key="8">
    <source>
        <dbReference type="PROSITE-ProRule" id="PRU00169"/>
    </source>
</evidence>
<keyword evidence="5" id="KW-0010">Activator</keyword>
<keyword evidence="3" id="KW-0902">Two-component regulatory system</keyword>
<evidence type="ECO:0000313" key="11">
    <source>
        <dbReference type="EMBL" id="KMT05922.1"/>
    </source>
</evidence>
<dbReference type="GO" id="GO:0009736">
    <property type="term" value="P:cytokinin-activated signaling pathway"/>
    <property type="evidence" value="ECO:0007669"/>
    <property type="project" value="InterPro"/>
</dbReference>
<organism evidence="11 12">
    <name type="scientific">Beta vulgaris subsp. vulgaris</name>
    <name type="common">Beet</name>
    <dbReference type="NCBI Taxonomy" id="3555"/>
    <lineage>
        <taxon>Eukaryota</taxon>
        <taxon>Viridiplantae</taxon>
        <taxon>Streptophyta</taxon>
        <taxon>Embryophyta</taxon>
        <taxon>Tracheophyta</taxon>
        <taxon>Spermatophyta</taxon>
        <taxon>Magnoliopsida</taxon>
        <taxon>eudicotyledons</taxon>
        <taxon>Gunneridae</taxon>
        <taxon>Pentapetalae</taxon>
        <taxon>Caryophyllales</taxon>
        <taxon>Chenopodiaceae</taxon>
        <taxon>Betoideae</taxon>
        <taxon>Beta</taxon>
    </lineage>
</organism>
<name>A0A0J8BXK7_BETVV</name>
<dbReference type="InterPro" id="IPR017930">
    <property type="entry name" value="Myb_dom"/>
</dbReference>
<dbReference type="PANTHER" id="PTHR43874:SF67">
    <property type="entry name" value="TWO-COMPONENT RESPONSE REGULATOR ARR2"/>
    <property type="match status" value="1"/>
</dbReference>
<keyword evidence="2 8" id="KW-0597">Phosphoprotein</keyword>
<dbReference type="InterPro" id="IPR009057">
    <property type="entry name" value="Homeodomain-like_sf"/>
</dbReference>
<dbReference type="PROSITE" id="PS50110">
    <property type="entry name" value="RESPONSE_REGULATORY"/>
    <property type="match status" value="1"/>
</dbReference>
<evidence type="ECO:0000256" key="4">
    <source>
        <dbReference type="ARBA" id="ARBA00023015"/>
    </source>
</evidence>
<feature type="domain" description="HTH myb-type" evidence="10">
    <location>
        <begin position="194"/>
        <end position="253"/>
    </location>
</feature>
<keyword evidence="12" id="KW-1185">Reference proteome</keyword>
<accession>A0A0J8BXK7</accession>
<evidence type="ECO:0000256" key="5">
    <source>
        <dbReference type="ARBA" id="ARBA00023159"/>
    </source>
</evidence>
<proteinExistence type="predicted"/>
<dbReference type="InterPro" id="IPR011006">
    <property type="entry name" value="CheY-like_superfamily"/>
</dbReference>
<evidence type="ECO:0000259" key="10">
    <source>
        <dbReference type="PROSITE" id="PS51294"/>
    </source>
</evidence>
<dbReference type="Gramene" id="KMT05922">
    <property type="protein sequence ID" value="KMT05922"/>
    <property type="gene ID" value="BVRB_7g165030"/>
</dbReference>
<keyword evidence="4" id="KW-0805">Transcription regulation</keyword>
<dbReference type="OrthoDB" id="60033at2759"/>
<dbReference type="GO" id="GO:0005634">
    <property type="term" value="C:nucleus"/>
    <property type="evidence" value="ECO:0007669"/>
    <property type="project" value="UniProtKB-SubCell"/>
</dbReference>
<dbReference type="CDD" id="cd17584">
    <property type="entry name" value="REC_typeB_ARR-like"/>
    <property type="match status" value="1"/>
</dbReference>
<dbReference type="Proteomes" id="UP000035740">
    <property type="component" value="Chromosome 7"/>
</dbReference>
<dbReference type="Pfam" id="PF00072">
    <property type="entry name" value="Response_reg"/>
    <property type="match status" value="1"/>
</dbReference>
<dbReference type="PANTHER" id="PTHR43874">
    <property type="entry name" value="TWO-COMPONENT RESPONSE REGULATOR"/>
    <property type="match status" value="1"/>
</dbReference>
<evidence type="ECO:0000256" key="7">
    <source>
        <dbReference type="ARBA" id="ARBA00023242"/>
    </source>
</evidence>
<dbReference type="PROSITE" id="PS51294">
    <property type="entry name" value="HTH_MYB"/>
    <property type="match status" value="1"/>
</dbReference>
<dbReference type="SMART" id="SM00448">
    <property type="entry name" value="REC"/>
    <property type="match status" value="1"/>
</dbReference>
<comment type="subcellular location">
    <subcellularLocation>
        <location evidence="1">Nucleus</location>
    </subcellularLocation>
</comment>
<dbReference type="EMBL" id="KQ090145">
    <property type="protein sequence ID" value="KMT05922.1"/>
    <property type="molecule type" value="Genomic_DNA"/>
</dbReference>
<dbReference type="eggNOG" id="KOG1601">
    <property type="taxonomic scope" value="Eukaryota"/>
</dbReference>
<dbReference type="Gene3D" id="1.10.10.60">
    <property type="entry name" value="Homeodomain-like"/>
    <property type="match status" value="1"/>
</dbReference>
<evidence type="ECO:0000313" key="12">
    <source>
        <dbReference type="Proteomes" id="UP000035740"/>
    </source>
</evidence>
<dbReference type="InterPro" id="IPR006447">
    <property type="entry name" value="Myb_dom_plants"/>
</dbReference>
<dbReference type="SUPFAM" id="SSF46689">
    <property type="entry name" value="Homeodomain-like"/>
    <property type="match status" value="1"/>
</dbReference>
<feature type="domain" description="Response regulatory" evidence="9">
    <location>
        <begin position="13"/>
        <end position="128"/>
    </location>
</feature>
<dbReference type="OMA" id="IPTDNHL"/>
<evidence type="ECO:0000256" key="2">
    <source>
        <dbReference type="ARBA" id="ARBA00022553"/>
    </source>
</evidence>
<reference evidence="11 12" key="1">
    <citation type="journal article" date="2014" name="Nature">
        <title>The genome of the recently domesticated crop plant sugar beet (Beta vulgaris).</title>
        <authorList>
            <person name="Dohm J.C."/>
            <person name="Minoche A.E."/>
            <person name="Holtgrawe D."/>
            <person name="Capella-Gutierrez S."/>
            <person name="Zakrzewski F."/>
            <person name="Tafer H."/>
            <person name="Rupp O."/>
            <person name="Sorensen T.R."/>
            <person name="Stracke R."/>
            <person name="Reinhardt R."/>
            <person name="Goesmann A."/>
            <person name="Kraft T."/>
            <person name="Schulz B."/>
            <person name="Stadler P.F."/>
            <person name="Schmidt T."/>
            <person name="Gabaldon T."/>
            <person name="Lehrach H."/>
            <person name="Weisshaar B."/>
            <person name="Himmelbauer H."/>
        </authorList>
    </citation>
    <scope>NUCLEOTIDE SEQUENCE [LARGE SCALE GENOMIC DNA]</scope>
    <source>
        <tissue evidence="11">Taproot</tissue>
    </source>
</reference>
<evidence type="ECO:0008006" key="13">
    <source>
        <dbReference type="Google" id="ProtNLM"/>
    </source>
</evidence>
<dbReference type="InterPro" id="IPR001005">
    <property type="entry name" value="SANT/Myb"/>
</dbReference>
<evidence type="ECO:0000256" key="3">
    <source>
        <dbReference type="ARBA" id="ARBA00023012"/>
    </source>
</evidence>
<dbReference type="AlphaFoldDB" id="A0A0J8BXK7"/>
<dbReference type="GO" id="GO:0000160">
    <property type="term" value="P:phosphorelay signal transduction system"/>
    <property type="evidence" value="ECO:0007669"/>
    <property type="project" value="UniProtKB-KW"/>
</dbReference>
<dbReference type="SUPFAM" id="SSF52172">
    <property type="entry name" value="CheY-like"/>
    <property type="match status" value="1"/>
</dbReference>
<dbReference type="GO" id="GO:0003677">
    <property type="term" value="F:DNA binding"/>
    <property type="evidence" value="ECO:0007669"/>
    <property type="project" value="InterPro"/>
</dbReference>
<dbReference type="InterPro" id="IPR045279">
    <property type="entry name" value="ARR-like"/>
</dbReference>
<evidence type="ECO:0000256" key="1">
    <source>
        <dbReference type="ARBA" id="ARBA00004123"/>
    </source>
</evidence>
<evidence type="ECO:0000259" key="9">
    <source>
        <dbReference type="PROSITE" id="PS50110"/>
    </source>
</evidence>
<evidence type="ECO:0000256" key="6">
    <source>
        <dbReference type="ARBA" id="ARBA00023163"/>
    </source>
</evidence>
<keyword evidence="7" id="KW-0539">Nucleus</keyword>
<dbReference type="InterPro" id="IPR001789">
    <property type="entry name" value="Sig_transdc_resp-reg_receiver"/>
</dbReference>
<sequence>MAQVGSFVEREWKILIVDYDNNSLLRLEEMLQYCRFKVTKCRYAKEAIRILEEDRNHYDLVIVDVYLTEMNGFELLKLIGIETNLPVIMTSIDDDNDQIRKGMLYGASDYLIKPIQMENVRYLWKYVYGKQRHEELIKARVAQSGSNSSDIINMNYYCKRVSKNAWIAPISDHGKRKIADINGDQQMNDDATTTKKKQRVVWTPQLHAKFMEAIKQLGTEKPVPKKILEIMNVPELTRENVASHLQKYRQYHKRMEQTLQYQSENLPPISSDEDIHTSSCSLQLQEGQISGFGDVSCTRVDDDTYASYILDHCYNDPALYSQLFGNQSI</sequence>
<gene>
    <name evidence="11" type="ORF">BVRB_7g165030</name>
</gene>
<dbReference type="FunFam" id="1.10.10.60:FF:000007">
    <property type="entry name" value="Two-component response regulator"/>
    <property type="match status" value="1"/>
</dbReference>
<dbReference type="NCBIfam" id="TIGR01557">
    <property type="entry name" value="myb_SHAQKYF"/>
    <property type="match status" value="1"/>
</dbReference>
<dbReference type="Gene3D" id="3.40.50.2300">
    <property type="match status" value="1"/>
</dbReference>